<feature type="compositionally biased region" description="Basic and acidic residues" evidence="1">
    <location>
        <begin position="29"/>
        <end position="43"/>
    </location>
</feature>
<evidence type="ECO:0000313" key="3">
    <source>
        <dbReference type="Proteomes" id="UP000887572"/>
    </source>
</evidence>
<proteinExistence type="predicted"/>
<accession>A0A914I0N9</accession>
<keyword evidence="3" id="KW-1185">Reference proteome</keyword>
<feature type="region of interest" description="Disordered" evidence="1">
    <location>
        <begin position="1"/>
        <end position="43"/>
    </location>
</feature>
<evidence type="ECO:0000256" key="2">
    <source>
        <dbReference type="SAM" id="Phobius"/>
    </source>
</evidence>
<sequence>MLQPACCLESSSGNLPGDQQPQLNRKVSAKSEKEEVPPKRADEERIKTLENRKETNRKSRKVLAHKVFNRHVRQANISKSTRTRLGTATGEDGPIAAEGSGFLEAGDCLNIYFTQLTTEMYGRHRCLFTCIYIVLLLHLHHVLAAQRHYKIKRQDGRLMAYRGGESEIRDYATYATAGTAAGAVSGAAVGVAVGTFVPVIGNVVGGIWGMIYGGGAGFVGGSIAYLGVQSACDNRCAKGTYACVTAENVSMPCCRTHFTQQCYSDWGEIEAKYPRLTTPRPTPPPVIAIYNPYWSETFAGPGIKEDANLTKVTPFWCKRARRNSLEYFISEKKCPYETNRCYFVVCTTSGKADGNRQVAEWGCVPKNMDLCGSISSLITCSCILTDPDVAMGNERYKFEPLTG</sequence>
<reference evidence="4" key="1">
    <citation type="submission" date="2022-11" db="UniProtKB">
        <authorList>
            <consortium name="WormBaseParasite"/>
        </authorList>
    </citation>
    <scope>IDENTIFICATION</scope>
</reference>
<dbReference type="PANTHER" id="PTHR21525">
    <property type="entry name" value="MOTILE SPERM PROTEIN"/>
    <property type="match status" value="1"/>
</dbReference>
<keyword evidence="2" id="KW-1133">Transmembrane helix</keyword>
<keyword evidence="2" id="KW-0472">Membrane</keyword>
<keyword evidence="2" id="KW-0812">Transmembrane</keyword>
<dbReference type="Proteomes" id="UP000887572">
    <property type="component" value="Unplaced"/>
</dbReference>
<protein>
    <submittedName>
        <fullName evidence="4">Glycine zipper domain-containing protein</fullName>
    </submittedName>
</protein>
<name>A0A914I0N9_GLORO</name>
<evidence type="ECO:0000313" key="4">
    <source>
        <dbReference type="WBParaSite" id="Gr19_v10_g6401.t1"/>
    </source>
</evidence>
<dbReference type="PANTHER" id="PTHR21525:SF9">
    <property type="entry name" value="CHANNEL_COLICIN DOMAIN-CONTAINING PROTEIN"/>
    <property type="match status" value="1"/>
</dbReference>
<organism evidence="3 4">
    <name type="scientific">Globodera rostochiensis</name>
    <name type="common">Golden nematode worm</name>
    <name type="synonym">Heterodera rostochiensis</name>
    <dbReference type="NCBI Taxonomy" id="31243"/>
    <lineage>
        <taxon>Eukaryota</taxon>
        <taxon>Metazoa</taxon>
        <taxon>Ecdysozoa</taxon>
        <taxon>Nematoda</taxon>
        <taxon>Chromadorea</taxon>
        <taxon>Rhabditida</taxon>
        <taxon>Tylenchina</taxon>
        <taxon>Tylenchomorpha</taxon>
        <taxon>Tylenchoidea</taxon>
        <taxon>Heteroderidae</taxon>
        <taxon>Heteroderinae</taxon>
        <taxon>Globodera</taxon>
    </lineage>
</organism>
<feature type="compositionally biased region" description="Polar residues" evidence="1">
    <location>
        <begin position="9"/>
        <end position="25"/>
    </location>
</feature>
<evidence type="ECO:0000256" key="1">
    <source>
        <dbReference type="SAM" id="MobiDB-lite"/>
    </source>
</evidence>
<dbReference type="WBParaSite" id="Gr19_v10_g6401.t1">
    <property type="protein sequence ID" value="Gr19_v10_g6401.t1"/>
    <property type="gene ID" value="Gr19_v10_g6401"/>
</dbReference>
<feature type="transmembrane region" description="Helical" evidence="2">
    <location>
        <begin position="126"/>
        <end position="144"/>
    </location>
</feature>
<dbReference type="AlphaFoldDB" id="A0A914I0N9"/>